<feature type="region of interest" description="Disordered" evidence="4">
    <location>
        <begin position="522"/>
        <end position="544"/>
    </location>
</feature>
<dbReference type="InterPro" id="IPR017853">
    <property type="entry name" value="GH"/>
</dbReference>
<dbReference type="InterPro" id="IPR014756">
    <property type="entry name" value="Ig_E-set"/>
</dbReference>
<feature type="compositionally biased region" description="Basic and acidic residues" evidence="4">
    <location>
        <begin position="522"/>
        <end position="534"/>
    </location>
</feature>
<organism evidence="6 7">
    <name type="scientific">Nocardioides marmotae</name>
    <dbReference type="NCBI Taxonomy" id="2663857"/>
    <lineage>
        <taxon>Bacteria</taxon>
        <taxon>Bacillati</taxon>
        <taxon>Actinomycetota</taxon>
        <taxon>Actinomycetes</taxon>
        <taxon>Propionibacteriales</taxon>
        <taxon>Nocardioidaceae</taxon>
        <taxon>Nocardioides</taxon>
    </lineage>
</organism>
<comment type="caution">
    <text evidence="6">The sequence shown here is derived from an EMBL/GenBank/DDBJ whole genome shotgun (WGS) entry which is preliminary data.</text>
</comment>
<dbReference type="SUPFAM" id="SSF51445">
    <property type="entry name" value="(Trans)glycosidases"/>
    <property type="match status" value="1"/>
</dbReference>
<dbReference type="Gene3D" id="2.60.40.10">
    <property type="entry name" value="Immunoglobulins"/>
    <property type="match status" value="1"/>
</dbReference>
<dbReference type="Gene3D" id="2.60.40.1180">
    <property type="entry name" value="Golgi alpha-mannosidase II"/>
    <property type="match status" value="1"/>
</dbReference>
<dbReference type="Pfam" id="PF02922">
    <property type="entry name" value="CBM_48"/>
    <property type="match status" value="1"/>
</dbReference>
<dbReference type="NCBIfam" id="TIGR02100">
    <property type="entry name" value="glgX_debranch"/>
    <property type="match status" value="1"/>
</dbReference>
<accession>A0A6I3JB44</accession>
<dbReference type="AlphaFoldDB" id="A0A6I3JB44"/>
<keyword evidence="7" id="KW-1185">Reference proteome</keyword>
<dbReference type="Proteomes" id="UP000433406">
    <property type="component" value="Unassembled WGS sequence"/>
</dbReference>
<dbReference type="SUPFAM" id="SSF81296">
    <property type="entry name" value="E set domains"/>
    <property type="match status" value="1"/>
</dbReference>
<dbReference type="CDD" id="cd11326">
    <property type="entry name" value="AmyAc_Glg_debranch"/>
    <property type="match status" value="1"/>
</dbReference>
<name>A0A6I3JB44_9ACTN</name>
<dbReference type="GO" id="GO:0004135">
    <property type="term" value="F:amylo-alpha-1,6-glucosidase activity"/>
    <property type="evidence" value="ECO:0007669"/>
    <property type="project" value="InterPro"/>
</dbReference>
<feature type="domain" description="Glycosyl hydrolase family 13 catalytic" evidence="5">
    <location>
        <begin position="196"/>
        <end position="624"/>
    </location>
</feature>
<evidence type="ECO:0000256" key="2">
    <source>
        <dbReference type="ARBA" id="ARBA00022801"/>
    </source>
</evidence>
<evidence type="ECO:0000256" key="3">
    <source>
        <dbReference type="ARBA" id="ARBA00023295"/>
    </source>
</evidence>
<dbReference type="InterPro" id="IPR013780">
    <property type="entry name" value="Glyco_hydro_b"/>
</dbReference>
<comment type="similarity">
    <text evidence="1">Belongs to the glycosyl hydrolase 13 family.</text>
</comment>
<protein>
    <submittedName>
        <fullName evidence="6">Glycogen debranching protein GlgX</fullName>
    </submittedName>
</protein>
<sequence length="755" mass="84338">MRAPSSPSSSGRRPVSDPLRPSFGGHCARVHPRVGDNDPVSPRLWRSEGERAAVWPGRAWPLGATWGEESTNFAVHAPRATTAWLCLLDDEGGETRHRLTEQTLGIWHGALPGVAPGTRYGYRLDGPWDPAAGLRFNPNKLLLDPFARAVSGSLTADPAIFDYTLGDPGTMSPLDSAPYVPVGVVVHDDFDWGGDQPLRRRWRDTVIYELHVKGMTALHDRVPEHLRGTYAGLATPAVVDYLKDLGVTAVELLPVHQFVPEPALAERGLTNYWGYNSLNYFSPHNGYAASGDRGQQVGEFKAMVKAFHDAGLEVILDVVYNHTAEAGALGPTLSFRGFDDSIYYRVGSDAAGGPAPETYWDVTGCGNTVDAAQPFALRLILDSLRYWVTEMHVDGFRFDLMSALTRVDRKVDMGSHLLTAIGQDPLLRHVKLIAEPWDASMDGYRVGEFPPPWVEWNDQYRDEIRDFWRNHSPGIRRVATRLAGSSDLYADDGRSPYNSINFITAHDGFTLRDLVTYEHKHNEANGEDNRDGTDNNRSWNHGVEGETDDRALVGVRRRQAANMMATLCLSNGVPMITAGDERGRTQRGNNNAYCQDNEISWIDWRPDDAWLDVYEVTKAALRLRREHPALRQRHWFEGRPTIRGGPKDLAWLHPTGREMEAEDWYDPDLRTIGMFVSGAPLRSPGPRGEQQVDASFMLWFNATWLPQRIELPENDWVQRGTVALSTDARLPVGTEVKAGDRLTLGRRTVVVLRES</sequence>
<evidence type="ECO:0000313" key="7">
    <source>
        <dbReference type="Proteomes" id="UP000433406"/>
    </source>
</evidence>
<evidence type="ECO:0000256" key="1">
    <source>
        <dbReference type="ARBA" id="ARBA00008061"/>
    </source>
</evidence>
<dbReference type="InterPro" id="IPR004193">
    <property type="entry name" value="Glyco_hydro_13_N"/>
</dbReference>
<dbReference type="EMBL" id="WLCI01000009">
    <property type="protein sequence ID" value="MTB95347.1"/>
    <property type="molecule type" value="Genomic_DNA"/>
</dbReference>
<proteinExistence type="inferred from homology"/>
<feature type="compositionally biased region" description="Low complexity" evidence="4">
    <location>
        <begin position="1"/>
        <end position="13"/>
    </location>
</feature>
<dbReference type="InterPro" id="IPR044505">
    <property type="entry name" value="GlgX_Isoamylase_N_E_set"/>
</dbReference>
<gene>
    <name evidence="6" type="primary">glgX</name>
    <name evidence="6" type="ORF">GGQ22_09640</name>
</gene>
<dbReference type="Gene3D" id="3.20.20.80">
    <property type="entry name" value="Glycosidases"/>
    <property type="match status" value="1"/>
</dbReference>
<dbReference type="InterPro" id="IPR013783">
    <property type="entry name" value="Ig-like_fold"/>
</dbReference>
<dbReference type="InterPro" id="IPR011837">
    <property type="entry name" value="Glycogen_debranch_GlgX"/>
</dbReference>
<evidence type="ECO:0000259" key="5">
    <source>
        <dbReference type="SMART" id="SM00642"/>
    </source>
</evidence>
<keyword evidence="3" id="KW-0326">Glycosidase</keyword>
<evidence type="ECO:0000256" key="4">
    <source>
        <dbReference type="SAM" id="MobiDB-lite"/>
    </source>
</evidence>
<feature type="region of interest" description="Disordered" evidence="4">
    <location>
        <begin position="1"/>
        <end position="43"/>
    </location>
</feature>
<dbReference type="InterPro" id="IPR006047">
    <property type="entry name" value="GH13_cat_dom"/>
</dbReference>
<reference evidence="6 7" key="1">
    <citation type="submission" date="2019-10" db="EMBL/GenBank/DDBJ databases">
        <title>Nocardioides novel species isolated from the excrement of Marmot.</title>
        <authorList>
            <person name="Zhang G."/>
        </authorList>
    </citation>
    <scope>NUCLEOTIDE SEQUENCE [LARGE SCALE GENOMIC DNA]</scope>
    <source>
        <strain evidence="7">zg-579</strain>
    </source>
</reference>
<dbReference type="GO" id="GO:0005980">
    <property type="term" value="P:glycogen catabolic process"/>
    <property type="evidence" value="ECO:0007669"/>
    <property type="project" value="InterPro"/>
</dbReference>
<evidence type="ECO:0000313" key="6">
    <source>
        <dbReference type="EMBL" id="MTB95347.1"/>
    </source>
</evidence>
<dbReference type="Pfam" id="PF00128">
    <property type="entry name" value="Alpha-amylase"/>
    <property type="match status" value="1"/>
</dbReference>
<dbReference type="SUPFAM" id="SSF51011">
    <property type="entry name" value="Glycosyl hydrolase domain"/>
    <property type="match status" value="1"/>
</dbReference>
<dbReference type="CDD" id="cd02856">
    <property type="entry name" value="E_set_GDE_Isoamylase_N"/>
    <property type="match status" value="1"/>
</dbReference>
<dbReference type="SMART" id="SM00642">
    <property type="entry name" value="Aamy"/>
    <property type="match status" value="1"/>
</dbReference>
<dbReference type="PANTHER" id="PTHR43002">
    <property type="entry name" value="GLYCOGEN DEBRANCHING ENZYME"/>
    <property type="match status" value="1"/>
</dbReference>
<keyword evidence="2" id="KW-0378">Hydrolase</keyword>